<name>A0A0C3N7B9_PISTI</name>
<protein>
    <submittedName>
        <fullName evidence="1">Uncharacterized protein</fullName>
    </submittedName>
</protein>
<accession>A0A0C3N7B9</accession>
<dbReference type="EMBL" id="KN832037">
    <property type="protein sequence ID" value="KIN96949.1"/>
    <property type="molecule type" value="Genomic_DNA"/>
</dbReference>
<evidence type="ECO:0000313" key="1">
    <source>
        <dbReference type="EMBL" id="KIN96949.1"/>
    </source>
</evidence>
<sequence>MVTGYLPVSAERWVHAIPSMRLVPQSLDLLSPPSLTPKSHLHASLLLVDTAHNNTYNITSDNLEFAITT</sequence>
<dbReference type="AlphaFoldDB" id="A0A0C3N7B9"/>
<gene>
    <name evidence="1" type="ORF">M404DRAFT_924139</name>
</gene>
<keyword evidence="2" id="KW-1185">Reference proteome</keyword>
<dbReference type="HOGENOM" id="CLU_2776991_0_0_1"/>
<organism evidence="1 2">
    <name type="scientific">Pisolithus tinctorius Marx 270</name>
    <dbReference type="NCBI Taxonomy" id="870435"/>
    <lineage>
        <taxon>Eukaryota</taxon>
        <taxon>Fungi</taxon>
        <taxon>Dikarya</taxon>
        <taxon>Basidiomycota</taxon>
        <taxon>Agaricomycotina</taxon>
        <taxon>Agaricomycetes</taxon>
        <taxon>Agaricomycetidae</taxon>
        <taxon>Boletales</taxon>
        <taxon>Sclerodermatineae</taxon>
        <taxon>Pisolithaceae</taxon>
        <taxon>Pisolithus</taxon>
    </lineage>
</organism>
<reference evidence="1 2" key="1">
    <citation type="submission" date="2014-04" db="EMBL/GenBank/DDBJ databases">
        <authorList>
            <consortium name="DOE Joint Genome Institute"/>
            <person name="Kuo A."/>
            <person name="Kohler A."/>
            <person name="Costa M.D."/>
            <person name="Nagy L.G."/>
            <person name="Floudas D."/>
            <person name="Copeland A."/>
            <person name="Barry K.W."/>
            <person name="Cichocki N."/>
            <person name="Veneault-Fourrey C."/>
            <person name="LaButti K."/>
            <person name="Lindquist E.A."/>
            <person name="Lipzen A."/>
            <person name="Lundell T."/>
            <person name="Morin E."/>
            <person name="Murat C."/>
            <person name="Sun H."/>
            <person name="Tunlid A."/>
            <person name="Henrissat B."/>
            <person name="Grigoriev I.V."/>
            <person name="Hibbett D.S."/>
            <person name="Martin F."/>
            <person name="Nordberg H.P."/>
            <person name="Cantor M.N."/>
            <person name="Hua S.X."/>
        </authorList>
    </citation>
    <scope>NUCLEOTIDE SEQUENCE [LARGE SCALE GENOMIC DNA]</scope>
    <source>
        <strain evidence="1 2">Marx 270</strain>
    </source>
</reference>
<reference evidence="2" key="2">
    <citation type="submission" date="2015-01" db="EMBL/GenBank/DDBJ databases">
        <title>Evolutionary Origins and Diversification of the Mycorrhizal Mutualists.</title>
        <authorList>
            <consortium name="DOE Joint Genome Institute"/>
            <consortium name="Mycorrhizal Genomics Consortium"/>
            <person name="Kohler A."/>
            <person name="Kuo A."/>
            <person name="Nagy L.G."/>
            <person name="Floudas D."/>
            <person name="Copeland A."/>
            <person name="Barry K.W."/>
            <person name="Cichocki N."/>
            <person name="Veneault-Fourrey C."/>
            <person name="LaButti K."/>
            <person name="Lindquist E.A."/>
            <person name="Lipzen A."/>
            <person name="Lundell T."/>
            <person name="Morin E."/>
            <person name="Murat C."/>
            <person name="Riley R."/>
            <person name="Ohm R."/>
            <person name="Sun H."/>
            <person name="Tunlid A."/>
            <person name="Henrissat B."/>
            <person name="Grigoriev I.V."/>
            <person name="Hibbett D.S."/>
            <person name="Martin F."/>
        </authorList>
    </citation>
    <scope>NUCLEOTIDE SEQUENCE [LARGE SCALE GENOMIC DNA]</scope>
    <source>
        <strain evidence="2">Marx 270</strain>
    </source>
</reference>
<dbReference type="Proteomes" id="UP000054217">
    <property type="component" value="Unassembled WGS sequence"/>
</dbReference>
<evidence type="ECO:0000313" key="2">
    <source>
        <dbReference type="Proteomes" id="UP000054217"/>
    </source>
</evidence>
<dbReference type="InParanoid" id="A0A0C3N7B9"/>
<proteinExistence type="predicted"/>